<protein>
    <submittedName>
        <fullName evidence="1">Uncharacterized protein</fullName>
    </submittedName>
</protein>
<reference evidence="1 2" key="1">
    <citation type="submission" date="2020-01" db="EMBL/GenBank/DDBJ databases">
        <title>Genetics and antimicrobial susceptibilities of Nocardia species isolated from the soil; a comparison with species isolated from humans.</title>
        <authorList>
            <person name="Carrasco G."/>
            <person name="Monzon S."/>
            <person name="Sansegundo M."/>
            <person name="Garcia E."/>
            <person name="Garrido N."/>
            <person name="Medina M.J."/>
            <person name="Villalon P."/>
            <person name="Ramirez-Arocha A.C."/>
            <person name="Jimenez P."/>
            <person name="Cuesta I."/>
            <person name="Valdezate S."/>
        </authorList>
    </citation>
    <scope>NUCLEOTIDE SEQUENCE [LARGE SCALE GENOMIC DNA]</scope>
    <source>
        <strain evidence="1 2">CNM20110649</strain>
    </source>
</reference>
<accession>A0ABX0CR45</accession>
<evidence type="ECO:0000313" key="2">
    <source>
        <dbReference type="Proteomes" id="UP000470876"/>
    </source>
</evidence>
<evidence type="ECO:0000313" key="1">
    <source>
        <dbReference type="EMBL" id="NEW58591.1"/>
    </source>
</evidence>
<comment type="caution">
    <text evidence="1">The sequence shown here is derived from an EMBL/GenBank/DDBJ whole genome shotgun (WGS) entry which is preliminary data.</text>
</comment>
<dbReference type="EMBL" id="JAAGUX010000058">
    <property type="protein sequence ID" value="NEW58591.1"/>
    <property type="molecule type" value="Genomic_DNA"/>
</dbReference>
<organism evidence="1 2">
    <name type="scientific">Nocardia cyriacigeorgica</name>
    <dbReference type="NCBI Taxonomy" id="135487"/>
    <lineage>
        <taxon>Bacteria</taxon>
        <taxon>Bacillati</taxon>
        <taxon>Actinomycetota</taxon>
        <taxon>Actinomycetes</taxon>
        <taxon>Mycobacteriales</taxon>
        <taxon>Nocardiaceae</taxon>
        <taxon>Nocardia</taxon>
    </lineage>
</organism>
<dbReference type="Proteomes" id="UP000470876">
    <property type="component" value="Unassembled WGS sequence"/>
</dbReference>
<proteinExistence type="predicted"/>
<name>A0ABX0CR45_9NOCA</name>
<gene>
    <name evidence="1" type="ORF">GV794_23525</name>
</gene>
<keyword evidence="2" id="KW-1185">Reference proteome</keyword>
<dbReference type="RefSeq" id="WP_163956252.1">
    <property type="nucleotide sequence ID" value="NZ_JAAGUX010000058.1"/>
</dbReference>
<sequence length="56" mass="6519">MSFEVLRQVRKFSERAVELELNRELAEQDSLMSDPGPKSLMREGLPIEMWRALPDS</sequence>